<protein>
    <submittedName>
        <fullName evidence="2">Uncharacterized protein</fullName>
    </submittedName>
</protein>
<name>A0A0B7B6N6_9EUPU</name>
<feature type="non-terminal residue" evidence="2">
    <location>
        <position position="114"/>
    </location>
</feature>
<sequence length="114" mass="12638">MRHLYMYIYISLLVYSSATPPGNGFDYPAKLRRAKLEGSLPSTVHKAAGRKGGRLTMSTTAAKAGAETAWYRAQGTPKIIMVKWPEPNESNGKLLIVCCQELDAEREIEEHVAK</sequence>
<proteinExistence type="predicted"/>
<evidence type="ECO:0000256" key="1">
    <source>
        <dbReference type="SAM" id="SignalP"/>
    </source>
</evidence>
<evidence type="ECO:0000313" key="2">
    <source>
        <dbReference type="EMBL" id="CEK87790.1"/>
    </source>
</evidence>
<feature type="chain" id="PRO_5002113438" evidence="1">
    <location>
        <begin position="25"/>
        <end position="114"/>
    </location>
</feature>
<dbReference type="EMBL" id="HACG01040925">
    <property type="protein sequence ID" value="CEK87790.1"/>
    <property type="molecule type" value="Transcribed_RNA"/>
</dbReference>
<organism evidence="2">
    <name type="scientific">Arion vulgaris</name>
    <dbReference type="NCBI Taxonomy" id="1028688"/>
    <lineage>
        <taxon>Eukaryota</taxon>
        <taxon>Metazoa</taxon>
        <taxon>Spiralia</taxon>
        <taxon>Lophotrochozoa</taxon>
        <taxon>Mollusca</taxon>
        <taxon>Gastropoda</taxon>
        <taxon>Heterobranchia</taxon>
        <taxon>Euthyneura</taxon>
        <taxon>Panpulmonata</taxon>
        <taxon>Eupulmonata</taxon>
        <taxon>Stylommatophora</taxon>
        <taxon>Helicina</taxon>
        <taxon>Arionoidea</taxon>
        <taxon>Arionidae</taxon>
        <taxon>Arion</taxon>
    </lineage>
</organism>
<reference evidence="2" key="1">
    <citation type="submission" date="2014-12" db="EMBL/GenBank/DDBJ databases">
        <title>Insight into the proteome of Arion vulgaris.</title>
        <authorList>
            <person name="Aradska J."/>
            <person name="Bulat T."/>
            <person name="Smidak R."/>
            <person name="Sarate P."/>
            <person name="Gangsoo J."/>
            <person name="Sialana F."/>
            <person name="Bilban M."/>
            <person name="Lubec G."/>
        </authorList>
    </citation>
    <scope>NUCLEOTIDE SEQUENCE</scope>
    <source>
        <tissue evidence="2">Skin</tissue>
    </source>
</reference>
<gene>
    <name evidence="2" type="primary">ORF161437</name>
</gene>
<dbReference type="AlphaFoldDB" id="A0A0B7B6N6"/>
<feature type="signal peptide" evidence="1">
    <location>
        <begin position="1"/>
        <end position="24"/>
    </location>
</feature>
<keyword evidence="1" id="KW-0732">Signal</keyword>
<accession>A0A0B7B6N6</accession>